<evidence type="ECO:0000256" key="3">
    <source>
        <dbReference type="ARBA" id="ARBA00022813"/>
    </source>
</evidence>
<organism evidence="10 11">
    <name type="scientific">Pelomonas caseinilytica</name>
    <dbReference type="NCBI Taxonomy" id="2906763"/>
    <lineage>
        <taxon>Bacteria</taxon>
        <taxon>Pseudomonadati</taxon>
        <taxon>Pseudomonadota</taxon>
        <taxon>Betaproteobacteria</taxon>
        <taxon>Burkholderiales</taxon>
        <taxon>Sphaerotilaceae</taxon>
        <taxon>Roseateles</taxon>
    </lineage>
</organism>
<keyword evidence="3" id="KW-0068">Autocatalytic cleavage</keyword>
<dbReference type="InterPro" id="IPR000788">
    <property type="entry name" value="RNR_lg_C"/>
</dbReference>
<comment type="similarity">
    <text evidence="8">Belongs to the ribonucleoside diphosphate reductase large chain family.</text>
</comment>
<dbReference type="Proteomes" id="UP001201463">
    <property type="component" value="Unassembled WGS sequence"/>
</dbReference>
<evidence type="ECO:0000313" key="10">
    <source>
        <dbReference type="EMBL" id="MCE4537386.1"/>
    </source>
</evidence>
<dbReference type="SUPFAM" id="SSF51294">
    <property type="entry name" value="Hedgehog/intein (Hint) domain"/>
    <property type="match status" value="1"/>
</dbReference>
<accession>A0ABS8X984</accession>
<dbReference type="EMBL" id="JAJTWT010000003">
    <property type="protein sequence ID" value="MCE4537386.1"/>
    <property type="molecule type" value="Genomic_DNA"/>
</dbReference>
<sequence>MSSITDLPVQDISSEVLIEKYAKGGEQTPDELRERVARALAQAEKPADRARWTAAFLEAQKRGFVPAGRIMSAAGTELSATLINCFVQPVGDAIAAAEDGVPGIYTALTEAAETMRRGGGVGYDFSRIRPAGAWVGSTRSHASGPISYMRVFDRSCETVESAGSRRGAQMGVLRCDHPDIEAFIHAKDQGDLRNFNISIGVTDAFMEAVQSDGQVELAHKARPSEEQIEAGAYQRGDGLWVYRKVRARALWDQVMRSTYDHAEPGVLFLDRINADNNLHYCETIAATNPCVTGDTRLATQHGLVPIAWLQAAGAALECTVDRRALGGPERGTVVRPAVPAFMTSAQAEVFRVTTAEGYEIKATAWHDFYTARGKIKLSELKVGDELWVQSGKGQFGRQGSEALGMLLGLITGDGHFTNRGKGMQAAVVNLWNEERQLADGVATFINSLIAGLAQSPREYVVKPVAVAERNLVMIRSTMLARVLAGFGFNAQTKVSVPEVVWQGSEDCVRGYLRALFQTDGTVNVSSLSQSCSVRLSSIHRQLLKDVQVLLANFGVFSRIHERRQGGPRSLPDGHGGHREYTCQTLHELIIDGESREAFMQEIGFLLPAKREKYEAWVEGKALKKTQRFAATVASIQSVGTEPVYDTTQADGNTVIFNGLVTGQCAEQPLPPYGCCCLGSIDLTRFVRDPFSPKPVFDEAGFTEVVAVATRMLDNVLDVTPWPLPAQAQEAANKRRVGLGFTGLGDALVMLNLRYDTQEARDMASRISEIMRDAAYAASSELAAERGSFPLFNADLYLSGGSFASRLPQGLKDKIRAQGLRNSHLLSIAPTGTISLAFADNASNGIEPAFSWAYTRKKRLPQSEGGGFKEYQVEDHAWRLYRHLFGADAPLSEAFVTALELSAADHAAMVAAVAPYIDTSISKTVNVPADYPYEDFQDLYVQAWQSKLKGLATYRPNSVLGSVLSVTPEVKQPEPLRAEVDGTNQRLKVERLPQAVVASLRWPSRPEMPGGNPAWSYLIQHPHGDFALFIGELPLDGPDGGLFGRNLPFEVWVNGAEQPRGLSALAKTLSTDLRTNDAAWLRLKLDALATVAEERAFEMPMPPNGEPRLFPGVVAATAAVIRWRCEQLGALGEGGPTPVVDAMFSRNEPRTGVSGTLAWAVDVDNPATNEQFTLTLKEVVLPTPEGGSVTRPCAMGFSGNYPKALDGLARLLSLDMRVMDPGWIAMKLRKLLNVGEPLGHFMAPVPSLNGERRQQVWPSTVAYVARLIIHRYAMLGILDEEGQPLTDMGLLQSPTPKLGAAPGTLQVQAGKPCPECGNATMIHKDGCDFCTACGYVGQCG</sequence>
<keyword evidence="4" id="KW-0651">Protein splicing</keyword>
<dbReference type="PROSITE" id="PS50817">
    <property type="entry name" value="INTEIN_N_TER"/>
    <property type="match status" value="1"/>
</dbReference>
<protein>
    <recommendedName>
        <fullName evidence="8">Ribonucleoside-diphosphate reductase</fullName>
        <ecNumber evidence="8">1.17.4.1</ecNumber>
    </recommendedName>
</protein>
<dbReference type="InterPro" id="IPR036844">
    <property type="entry name" value="Hint_dom_sf"/>
</dbReference>
<dbReference type="CDD" id="cd00081">
    <property type="entry name" value="Hint"/>
    <property type="match status" value="1"/>
</dbReference>
<feature type="domain" description="DOD-type homing endonuclease" evidence="9">
    <location>
        <begin position="406"/>
        <end position="555"/>
    </location>
</feature>
<evidence type="ECO:0000256" key="1">
    <source>
        <dbReference type="ARBA" id="ARBA00001922"/>
    </source>
</evidence>
<dbReference type="Gene3D" id="3.10.28.10">
    <property type="entry name" value="Homing endonucleases"/>
    <property type="match status" value="1"/>
</dbReference>
<evidence type="ECO:0000256" key="7">
    <source>
        <dbReference type="ARBA" id="ARBA00023285"/>
    </source>
</evidence>
<keyword evidence="7" id="KW-0170">Cobalt</keyword>
<dbReference type="PROSITE" id="PS50819">
    <property type="entry name" value="INTEIN_ENDONUCLEASE"/>
    <property type="match status" value="1"/>
</dbReference>
<keyword evidence="5 8" id="KW-0560">Oxidoreductase</keyword>
<comment type="caution">
    <text evidence="10">The sequence shown here is derived from an EMBL/GenBank/DDBJ whole genome shotgun (WGS) entry which is preliminary data.</text>
</comment>
<dbReference type="InterPro" id="IPR003587">
    <property type="entry name" value="Hint_dom_N"/>
</dbReference>
<comment type="catalytic activity">
    <reaction evidence="8">
        <text>a 2'-deoxyribonucleoside 5'-diphosphate + [thioredoxin]-disulfide + H2O = a ribonucleoside 5'-diphosphate + [thioredoxin]-dithiol</text>
        <dbReference type="Rhea" id="RHEA:23252"/>
        <dbReference type="Rhea" id="RHEA-COMP:10698"/>
        <dbReference type="Rhea" id="RHEA-COMP:10700"/>
        <dbReference type="ChEBI" id="CHEBI:15377"/>
        <dbReference type="ChEBI" id="CHEBI:29950"/>
        <dbReference type="ChEBI" id="CHEBI:50058"/>
        <dbReference type="ChEBI" id="CHEBI:57930"/>
        <dbReference type="ChEBI" id="CHEBI:73316"/>
        <dbReference type="EC" id="1.17.4.1"/>
    </reaction>
</comment>
<evidence type="ECO:0000256" key="5">
    <source>
        <dbReference type="ARBA" id="ARBA00023002"/>
    </source>
</evidence>
<keyword evidence="11" id="KW-1185">Reference proteome</keyword>
<reference evidence="10 11" key="1">
    <citation type="submission" date="2021-12" db="EMBL/GenBank/DDBJ databases">
        <title>Genome seq of p7.</title>
        <authorList>
            <person name="Seo T."/>
        </authorList>
    </citation>
    <scope>NUCLEOTIDE SEQUENCE [LARGE SCALE GENOMIC DNA]</scope>
    <source>
        <strain evidence="10 11">P7</strain>
    </source>
</reference>
<comment type="function">
    <text evidence="8">Provides the precursors necessary for DNA synthesis. Catalyzes the biosynthesis of deoxyribonucleotides from the corresponding ribonucleotides.</text>
</comment>
<dbReference type="InterPro" id="IPR006142">
    <property type="entry name" value="INTEIN"/>
</dbReference>
<dbReference type="PANTHER" id="PTHR43371:SF1">
    <property type="entry name" value="RIBONUCLEOSIDE-DIPHOSPHATE REDUCTASE"/>
    <property type="match status" value="1"/>
</dbReference>
<evidence type="ECO:0000256" key="8">
    <source>
        <dbReference type="RuleBase" id="RU003410"/>
    </source>
</evidence>
<dbReference type="SUPFAM" id="SSF51998">
    <property type="entry name" value="PFL-like glycyl radical enzymes"/>
    <property type="match status" value="1"/>
</dbReference>
<comment type="cofactor">
    <cofactor evidence="1">
        <name>adenosylcob(III)alamin</name>
        <dbReference type="ChEBI" id="CHEBI:18408"/>
    </cofactor>
</comment>
<name>A0ABS8X984_9BURK</name>
<keyword evidence="2" id="KW-0846">Cobalamin</keyword>
<dbReference type="Pfam" id="PF14528">
    <property type="entry name" value="LAGLIDADG_3"/>
    <property type="match status" value="1"/>
</dbReference>
<dbReference type="InterPro" id="IPR004042">
    <property type="entry name" value="Intein_endonuc_central"/>
</dbReference>
<dbReference type="InterPro" id="IPR027434">
    <property type="entry name" value="Homing_endonucl"/>
</dbReference>
<dbReference type="Pfam" id="PF00317">
    <property type="entry name" value="Ribonuc_red_lgN"/>
    <property type="match status" value="1"/>
</dbReference>
<dbReference type="InterPro" id="IPR013509">
    <property type="entry name" value="RNR_lsu_N"/>
</dbReference>
<dbReference type="RefSeq" id="WP_233391277.1">
    <property type="nucleotide sequence ID" value="NZ_JAJTWT010000003.1"/>
</dbReference>
<dbReference type="InterPro" id="IPR004860">
    <property type="entry name" value="LAGLIDADG_dom"/>
</dbReference>
<evidence type="ECO:0000256" key="2">
    <source>
        <dbReference type="ARBA" id="ARBA00022628"/>
    </source>
</evidence>
<proteinExistence type="inferred from homology"/>
<dbReference type="Pfam" id="PF02867">
    <property type="entry name" value="Ribonuc_red_lgC"/>
    <property type="match status" value="1"/>
</dbReference>
<evidence type="ECO:0000256" key="4">
    <source>
        <dbReference type="ARBA" id="ARBA00023000"/>
    </source>
</evidence>
<dbReference type="Gene3D" id="3.20.70.20">
    <property type="match status" value="2"/>
</dbReference>
<keyword evidence="6 8" id="KW-0215">Deoxyribonucleotide synthesis</keyword>
<dbReference type="InterPro" id="IPR050862">
    <property type="entry name" value="RdRp_reductase_class-2"/>
</dbReference>
<evidence type="ECO:0000313" key="11">
    <source>
        <dbReference type="Proteomes" id="UP001201463"/>
    </source>
</evidence>
<dbReference type="PANTHER" id="PTHR43371">
    <property type="entry name" value="VITAMIN B12-DEPENDENT RIBONUCLEOTIDE REDUCTASE"/>
    <property type="match status" value="1"/>
</dbReference>
<dbReference type="InterPro" id="IPR006141">
    <property type="entry name" value="Intein_N"/>
</dbReference>
<dbReference type="EC" id="1.17.4.1" evidence="8"/>
<dbReference type="SUPFAM" id="SSF55608">
    <property type="entry name" value="Homing endonucleases"/>
    <property type="match status" value="1"/>
</dbReference>
<evidence type="ECO:0000256" key="6">
    <source>
        <dbReference type="ARBA" id="ARBA00023116"/>
    </source>
</evidence>
<dbReference type="Gene3D" id="2.170.16.10">
    <property type="entry name" value="Hedgehog/Intein (Hint) domain"/>
    <property type="match status" value="1"/>
</dbReference>
<gene>
    <name evidence="10" type="ORF">LXT12_09000</name>
</gene>
<dbReference type="SMART" id="SM00306">
    <property type="entry name" value="HintN"/>
    <property type="match status" value="1"/>
</dbReference>
<evidence type="ECO:0000259" key="9">
    <source>
        <dbReference type="PROSITE" id="PS50819"/>
    </source>
</evidence>
<dbReference type="PRINTS" id="PR00379">
    <property type="entry name" value="INTEIN"/>
</dbReference>
<dbReference type="NCBIfam" id="TIGR01445">
    <property type="entry name" value="intein_Nterm"/>
    <property type="match status" value="1"/>
</dbReference>